<dbReference type="PANTHER" id="PTHR11803:SF58">
    <property type="entry name" value="PROTEIN HMF1-RELATED"/>
    <property type="match status" value="1"/>
</dbReference>
<dbReference type="Proteomes" id="UP001278571">
    <property type="component" value="Unassembled WGS sequence"/>
</dbReference>
<dbReference type="RefSeq" id="WP_319013319.1">
    <property type="nucleotide sequence ID" value="NZ_JAWJZF010000517.1"/>
</dbReference>
<comment type="similarity">
    <text evidence="1">Belongs to the RutC family.</text>
</comment>
<comment type="caution">
    <text evidence="2">The sequence shown here is derived from an EMBL/GenBank/DDBJ whole genome shotgun (WGS) entry which is preliminary data.</text>
</comment>
<evidence type="ECO:0000313" key="2">
    <source>
        <dbReference type="EMBL" id="MDX2297180.1"/>
    </source>
</evidence>
<dbReference type="InterPro" id="IPR035959">
    <property type="entry name" value="RutC-like_sf"/>
</dbReference>
<dbReference type="EC" id="3.5.-.-" evidence="2"/>
<dbReference type="SUPFAM" id="SSF55298">
    <property type="entry name" value="YjgF-like"/>
    <property type="match status" value="1"/>
</dbReference>
<protein>
    <submittedName>
        <fullName evidence="2">RidA family protein</fullName>
        <ecNumber evidence="2">3.5.-.-</ecNumber>
    </submittedName>
</protein>
<sequence length="147" mass="15393">MTSHLTHVAAPEGVAPSPQYSHVVWGTGRFVAISGQIALDAAGAVVGAGDPAAQARQVFANLERCLAAAGADFGDVVKLTYFLTDVAHLPALRDARDAAFAGLPLPASSAVQVDALTRPELLMEVEAFALVPEQRPQDGQPELRLIR</sequence>
<dbReference type="Gene3D" id="3.30.1330.40">
    <property type="entry name" value="RutC-like"/>
    <property type="match status" value="1"/>
</dbReference>
<keyword evidence="3" id="KW-1185">Reference proteome</keyword>
<dbReference type="Pfam" id="PF01042">
    <property type="entry name" value="Ribonuc_L-PSP"/>
    <property type="match status" value="1"/>
</dbReference>
<reference evidence="2 3" key="1">
    <citation type="submission" date="2023-10" db="EMBL/GenBank/DDBJ databases">
        <authorList>
            <person name="Wang X.X."/>
        </authorList>
    </citation>
    <scope>NUCLEOTIDE SEQUENCE [LARGE SCALE GENOMIC DNA]</scope>
    <source>
        <strain evidence="2 3">NBRC 12816</strain>
    </source>
</reference>
<dbReference type="EMBL" id="JAWJZF010000517">
    <property type="protein sequence ID" value="MDX2297180.1"/>
    <property type="molecule type" value="Genomic_DNA"/>
</dbReference>
<dbReference type="GO" id="GO:0016787">
    <property type="term" value="F:hydrolase activity"/>
    <property type="evidence" value="ECO:0007669"/>
    <property type="project" value="UniProtKB-KW"/>
</dbReference>
<gene>
    <name evidence="2" type="ORF">R2363_34010</name>
</gene>
<evidence type="ECO:0000256" key="1">
    <source>
        <dbReference type="ARBA" id="ARBA00010552"/>
    </source>
</evidence>
<accession>A0ABU4KH88</accession>
<evidence type="ECO:0000313" key="3">
    <source>
        <dbReference type="Proteomes" id="UP001278571"/>
    </source>
</evidence>
<organism evidence="2 3">
    <name type="scientific">Streptomyces roseolus</name>
    <dbReference type="NCBI Taxonomy" id="67358"/>
    <lineage>
        <taxon>Bacteria</taxon>
        <taxon>Bacillati</taxon>
        <taxon>Actinomycetota</taxon>
        <taxon>Actinomycetes</taxon>
        <taxon>Kitasatosporales</taxon>
        <taxon>Streptomycetaceae</taxon>
        <taxon>Streptomyces</taxon>
    </lineage>
</organism>
<dbReference type="InterPro" id="IPR006175">
    <property type="entry name" value="YjgF/YER057c/UK114"/>
</dbReference>
<name>A0ABU4KH88_9ACTN</name>
<proteinExistence type="inferred from homology"/>
<dbReference type="CDD" id="cd00448">
    <property type="entry name" value="YjgF_YER057c_UK114_family"/>
    <property type="match status" value="1"/>
</dbReference>
<keyword evidence="2" id="KW-0378">Hydrolase</keyword>
<dbReference type="PANTHER" id="PTHR11803">
    <property type="entry name" value="2-IMINOBUTANOATE/2-IMINOPROPANOATE DEAMINASE RIDA"/>
    <property type="match status" value="1"/>
</dbReference>